<evidence type="ECO:0000256" key="1">
    <source>
        <dbReference type="SAM" id="MobiDB-lite"/>
    </source>
</evidence>
<sequence>MSAPGIRPAKRAEPCGTLICAKRRRQRQLPASVQESYEEAEEAEYEDSFLSAPDGLDLVQAPMTPPDEGRCTVAAAFWQDSVEAEEDEAFGTSSTEVPPQDMEEADFEQVAVEDGDEGRALEEEELEAAEAEAEDPEEEGEEADLDPEAADPIPQPCTPQEPVPGDVWQPLHRTLPAARSNLRREKRPVASVSFAQVEVEDSYLLDDVTGLKAVIHVESYRDEDLWYSNPGAAVRCGWCERICPQSLGKLHGEEGRSQFAQPDFVCNSCLEAAQDAYEAWLAQKEAEPDPPQNESLGEIPSAFYWQSLHWPSGQQTATFALMRPPQIPRRCCRRRSWSPWPCRRSRLKLRCWWRTMSREKNDGEKVGRAGQEVDSKSLPKRSDRP</sequence>
<feature type="compositionally biased region" description="Acidic residues" evidence="1">
    <location>
        <begin position="101"/>
        <end position="149"/>
    </location>
</feature>
<dbReference type="PROSITE" id="PS51379">
    <property type="entry name" value="4FE4S_FER_2"/>
    <property type="match status" value="1"/>
</dbReference>
<evidence type="ECO:0000259" key="2">
    <source>
        <dbReference type="PROSITE" id="PS51379"/>
    </source>
</evidence>
<accession>A0AA36MTM6</accession>
<proteinExistence type="predicted"/>
<comment type="caution">
    <text evidence="3">The sequence shown here is derived from an EMBL/GenBank/DDBJ whole genome shotgun (WGS) entry which is preliminary data.</text>
</comment>
<evidence type="ECO:0000313" key="3">
    <source>
        <dbReference type="EMBL" id="CAJ1385470.1"/>
    </source>
</evidence>
<feature type="domain" description="4Fe-4S ferredoxin-type" evidence="2">
    <location>
        <begin position="224"/>
        <end position="253"/>
    </location>
</feature>
<keyword evidence="4" id="KW-1185">Reference proteome</keyword>
<name>A0AA36MTM6_9DINO</name>
<gene>
    <name evidence="3" type="ORF">EVOR1521_LOCUS12074</name>
</gene>
<feature type="region of interest" description="Disordered" evidence="1">
    <location>
        <begin position="29"/>
        <end position="153"/>
    </location>
</feature>
<organism evidence="3 4">
    <name type="scientific">Effrenium voratum</name>
    <dbReference type="NCBI Taxonomy" id="2562239"/>
    <lineage>
        <taxon>Eukaryota</taxon>
        <taxon>Sar</taxon>
        <taxon>Alveolata</taxon>
        <taxon>Dinophyceae</taxon>
        <taxon>Suessiales</taxon>
        <taxon>Symbiodiniaceae</taxon>
        <taxon>Effrenium</taxon>
    </lineage>
</organism>
<evidence type="ECO:0000313" key="4">
    <source>
        <dbReference type="Proteomes" id="UP001178507"/>
    </source>
</evidence>
<reference evidence="3" key="1">
    <citation type="submission" date="2023-08" db="EMBL/GenBank/DDBJ databases">
        <authorList>
            <person name="Chen Y."/>
            <person name="Shah S."/>
            <person name="Dougan E. K."/>
            <person name="Thang M."/>
            <person name="Chan C."/>
        </authorList>
    </citation>
    <scope>NUCLEOTIDE SEQUENCE</scope>
</reference>
<dbReference type="InterPro" id="IPR017896">
    <property type="entry name" value="4Fe4S_Fe-S-bd"/>
</dbReference>
<feature type="region of interest" description="Disordered" evidence="1">
    <location>
        <begin position="360"/>
        <end position="385"/>
    </location>
</feature>
<dbReference type="EMBL" id="CAUJNA010001237">
    <property type="protein sequence ID" value="CAJ1385470.1"/>
    <property type="molecule type" value="Genomic_DNA"/>
</dbReference>
<dbReference type="Proteomes" id="UP001178507">
    <property type="component" value="Unassembled WGS sequence"/>
</dbReference>
<dbReference type="AlphaFoldDB" id="A0AA36MTM6"/>
<feature type="compositionally biased region" description="Acidic residues" evidence="1">
    <location>
        <begin position="36"/>
        <end position="47"/>
    </location>
</feature>
<protein>
    <recommendedName>
        <fullName evidence="2">4Fe-4S ferredoxin-type domain-containing protein</fullName>
    </recommendedName>
</protein>